<reference evidence="2" key="1">
    <citation type="submission" date="2020-02" db="EMBL/GenBank/DDBJ databases">
        <authorList>
            <person name="Meier V. D."/>
        </authorList>
    </citation>
    <scope>NUCLEOTIDE SEQUENCE</scope>
    <source>
        <strain evidence="2">AVDCRST_MAG41</strain>
    </source>
</reference>
<proteinExistence type="predicted"/>
<organism evidence="2">
    <name type="scientific">uncultured Mycobacteriales bacterium</name>
    <dbReference type="NCBI Taxonomy" id="581187"/>
    <lineage>
        <taxon>Bacteria</taxon>
        <taxon>Bacillati</taxon>
        <taxon>Actinomycetota</taxon>
        <taxon>Actinomycetes</taxon>
        <taxon>Mycobacteriales</taxon>
        <taxon>environmental samples</taxon>
    </lineage>
</organism>
<sequence>WLLPPLTTATAPCGGCRWSPRGLPPERSSRPAGWRRRSRARRLPRRRPRRRRPSPPRPPRRRRRRAPP</sequence>
<gene>
    <name evidence="2" type="ORF">AVDCRST_MAG41-3600</name>
</gene>
<dbReference type="AlphaFoldDB" id="A0A6J4JKZ9"/>
<evidence type="ECO:0000313" key="2">
    <source>
        <dbReference type="EMBL" id="CAA9281279.1"/>
    </source>
</evidence>
<feature type="compositionally biased region" description="Basic residues" evidence="1">
    <location>
        <begin position="33"/>
        <end position="68"/>
    </location>
</feature>
<protein>
    <submittedName>
        <fullName evidence="2">Uncharacterized protein</fullName>
    </submittedName>
</protein>
<dbReference type="EMBL" id="CADCTP010000328">
    <property type="protein sequence ID" value="CAA9281279.1"/>
    <property type="molecule type" value="Genomic_DNA"/>
</dbReference>
<name>A0A6J4JKZ9_9ACTN</name>
<feature type="non-terminal residue" evidence="2">
    <location>
        <position position="68"/>
    </location>
</feature>
<evidence type="ECO:0000256" key="1">
    <source>
        <dbReference type="SAM" id="MobiDB-lite"/>
    </source>
</evidence>
<feature type="non-terminal residue" evidence="2">
    <location>
        <position position="1"/>
    </location>
</feature>
<accession>A0A6J4JKZ9</accession>
<feature type="region of interest" description="Disordered" evidence="1">
    <location>
        <begin position="1"/>
        <end position="68"/>
    </location>
</feature>